<sequence>MMYTIAILATVVVSMSIEHPLKSETVLAKDFRPVSNGPFVQDAQVSNTEWFNQIPLKGKGPNGCDFSDMEIASLYHLRLVEAHPKYLACQGGLVKAGAEPQLSRNMKRDVEFSHSEEVASPSFEDLLDAEDSETEDSELVDPDNMTWPQYLKLHPDYYEKEKANKEATMTKVAELTKEFEALKASLPAASDGKIEDLELYEPIRRQFKQLLSKLRLLDIRYDQVTDLKKGIEEFSQTISNYNAMASNMCSSGRATSCVHFNQRKFHYELLNVQKKYIVLENDVILNEDRTDDLLQSYRSRLDALRSRFRVIFDVEISQWDSFRDYYSRVLGEVSHTDYEIDQMLLFW</sequence>
<evidence type="ECO:0000256" key="1">
    <source>
        <dbReference type="SAM" id="Coils"/>
    </source>
</evidence>
<dbReference type="EMBL" id="CP034456">
    <property type="protein sequence ID" value="QBM86129.1"/>
    <property type="molecule type" value="Genomic_DNA"/>
</dbReference>
<gene>
    <name evidence="2" type="ORF">METSCH_A07650</name>
</gene>
<evidence type="ECO:0000313" key="2">
    <source>
        <dbReference type="EMBL" id="QBM86129.1"/>
    </source>
</evidence>
<proteinExistence type="predicted"/>
<accession>A0A4P6XHP3</accession>
<evidence type="ECO:0000313" key="3">
    <source>
        <dbReference type="Proteomes" id="UP000292447"/>
    </source>
</evidence>
<dbReference type="Proteomes" id="UP000292447">
    <property type="component" value="Chromosome I"/>
</dbReference>
<keyword evidence="1" id="KW-0175">Coiled coil</keyword>
<protein>
    <submittedName>
        <fullName evidence="2">Uncharacterized protein</fullName>
    </submittedName>
</protein>
<keyword evidence="3" id="KW-1185">Reference proteome</keyword>
<organism evidence="2 3">
    <name type="scientific">Metschnikowia aff. pulcherrima</name>
    <dbReference type="NCBI Taxonomy" id="2163413"/>
    <lineage>
        <taxon>Eukaryota</taxon>
        <taxon>Fungi</taxon>
        <taxon>Dikarya</taxon>
        <taxon>Ascomycota</taxon>
        <taxon>Saccharomycotina</taxon>
        <taxon>Pichiomycetes</taxon>
        <taxon>Metschnikowiaceae</taxon>
        <taxon>Metschnikowia</taxon>
    </lineage>
</organism>
<dbReference type="AlphaFoldDB" id="A0A4P6XHP3"/>
<reference evidence="3" key="1">
    <citation type="submission" date="2019-03" db="EMBL/GenBank/DDBJ databases">
        <title>Snf2 controls pulcherriminic acid biosynthesis and connects pigmentation and antifungal activity of the yeast Metschnikowia pulcherrima.</title>
        <authorList>
            <person name="Gore-Lloyd D."/>
            <person name="Sumann I."/>
            <person name="Brachmann A.O."/>
            <person name="Schneeberger K."/>
            <person name="Ortiz-Merino R.A."/>
            <person name="Moreno-Beltran M."/>
            <person name="Schlaefli M."/>
            <person name="Kirner P."/>
            <person name="Santos Kron A."/>
            <person name="Wolfe K.H."/>
            <person name="Piel J."/>
            <person name="Ahrens C.H."/>
            <person name="Henk D."/>
            <person name="Freimoser F.M."/>
        </authorList>
    </citation>
    <scope>NUCLEOTIDE SEQUENCE [LARGE SCALE GENOMIC DNA]</scope>
    <source>
        <strain evidence="3">APC 1.2</strain>
    </source>
</reference>
<feature type="coiled-coil region" evidence="1">
    <location>
        <begin position="158"/>
        <end position="185"/>
    </location>
</feature>
<name>A0A4P6XHP3_9ASCO</name>